<gene>
    <name evidence="2" type="ORF">ENI13_01415</name>
</gene>
<dbReference type="Proteomes" id="UP000885695">
    <property type="component" value="Unassembled WGS sequence"/>
</dbReference>
<name>A0A7C1T5N8_UNCC3</name>
<reference evidence="2" key="1">
    <citation type="journal article" date="2020" name="mSystems">
        <title>Genome- and Community-Level Interaction Insights into Carbon Utilization and Element Cycling Functions of Hydrothermarchaeota in Hydrothermal Sediment.</title>
        <authorList>
            <person name="Zhou Z."/>
            <person name="Liu Y."/>
            <person name="Xu W."/>
            <person name="Pan J."/>
            <person name="Luo Z.H."/>
            <person name="Li M."/>
        </authorList>
    </citation>
    <scope>NUCLEOTIDE SEQUENCE [LARGE SCALE GENOMIC DNA]</scope>
    <source>
        <strain evidence="2">HyVt-369</strain>
    </source>
</reference>
<proteinExistence type="predicted"/>
<dbReference type="AlphaFoldDB" id="A0A7C1T5N8"/>
<organism evidence="2">
    <name type="scientific">candidate division CPR3 bacterium</name>
    <dbReference type="NCBI Taxonomy" id="2268181"/>
    <lineage>
        <taxon>Bacteria</taxon>
        <taxon>Bacteria division CPR3</taxon>
    </lineage>
</organism>
<accession>A0A7C1T5N8</accession>
<protein>
    <recommendedName>
        <fullName evidence="3">Lipoprotein</fullName>
    </recommendedName>
</protein>
<feature type="region of interest" description="Disordered" evidence="1">
    <location>
        <begin position="47"/>
        <end position="76"/>
    </location>
</feature>
<evidence type="ECO:0000256" key="1">
    <source>
        <dbReference type="SAM" id="MobiDB-lite"/>
    </source>
</evidence>
<sequence>MIKYILILMLCFGIIGCKTTGKHWLVNKETGNLELVEQIETTGTGKHDVKFETGGEAKSDSGWKVPEVNLPKMEFE</sequence>
<dbReference type="EMBL" id="DRHL01000077">
    <property type="protein sequence ID" value="HEB13619.1"/>
    <property type="molecule type" value="Genomic_DNA"/>
</dbReference>
<feature type="compositionally biased region" description="Basic and acidic residues" evidence="1">
    <location>
        <begin position="47"/>
        <end position="61"/>
    </location>
</feature>
<evidence type="ECO:0008006" key="3">
    <source>
        <dbReference type="Google" id="ProtNLM"/>
    </source>
</evidence>
<evidence type="ECO:0000313" key="2">
    <source>
        <dbReference type="EMBL" id="HEB13619.1"/>
    </source>
</evidence>
<comment type="caution">
    <text evidence="2">The sequence shown here is derived from an EMBL/GenBank/DDBJ whole genome shotgun (WGS) entry which is preliminary data.</text>
</comment>
<dbReference type="PROSITE" id="PS51257">
    <property type="entry name" value="PROKAR_LIPOPROTEIN"/>
    <property type="match status" value="1"/>
</dbReference>